<dbReference type="Proteomes" id="UP000282574">
    <property type="component" value="Unassembled WGS sequence"/>
</dbReference>
<evidence type="ECO:0000313" key="1">
    <source>
        <dbReference type="EMBL" id="RUT13022.1"/>
    </source>
</evidence>
<dbReference type="AlphaFoldDB" id="A0AB37UNP0"/>
<sequence length="80" mass="9477">MKSRWQPQLRIGDEMEAEQRRVTWMELFYDLVYVVAVAQLAHNLYENTIESVEKNRCELVILSSRCVRDIRKIKIPPQAA</sequence>
<dbReference type="Pfam" id="PF06772">
    <property type="entry name" value="LtrA"/>
    <property type="match status" value="1"/>
</dbReference>
<keyword evidence="2" id="KW-1185">Reference proteome</keyword>
<gene>
    <name evidence="1" type="ORF">DSM107010_15780</name>
</gene>
<comment type="caution">
    <text evidence="1">The sequence shown here is derived from an EMBL/GenBank/DDBJ whole genome shotgun (WGS) entry which is preliminary data.</text>
</comment>
<accession>A0AB37UNP0</accession>
<proteinExistence type="predicted"/>
<evidence type="ECO:0000313" key="2">
    <source>
        <dbReference type="Proteomes" id="UP000282574"/>
    </source>
</evidence>
<name>A0AB37UNP0_9CYAN</name>
<dbReference type="EMBL" id="RSCK01000009">
    <property type="protein sequence ID" value="RUT13022.1"/>
    <property type="molecule type" value="Genomic_DNA"/>
</dbReference>
<reference evidence="1 2" key="1">
    <citation type="journal article" date="2019" name="Genome Biol. Evol.">
        <title>Day and night: Metabolic profiles and evolutionary relationships of six axenic non-marine cyanobacteria.</title>
        <authorList>
            <person name="Will S.E."/>
            <person name="Henke P."/>
            <person name="Boedeker C."/>
            <person name="Huang S."/>
            <person name="Brinkmann H."/>
            <person name="Rohde M."/>
            <person name="Jarek M."/>
            <person name="Friedl T."/>
            <person name="Seufert S."/>
            <person name="Schumacher M."/>
            <person name="Overmann J."/>
            <person name="Neumann-Schaal M."/>
            <person name="Petersen J."/>
        </authorList>
    </citation>
    <scope>NUCLEOTIDE SEQUENCE [LARGE SCALE GENOMIC DNA]</scope>
    <source>
        <strain evidence="1 2">SAG 39.79</strain>
    </source>
</reference>
<protein>
    <submittedName>
        <fullName evidence="1">Uncharacterized protein</fullName>
    </submittedName>
</protein>
<organism evidence="1 2">
    <name type="scientific">Chroococcidiopsis cubana SAG 39.79</name>
    <dbReference type="NCBI Taxonomy" id="388085"/>
    <lineage>
        <taxon>Bacteria</taxon>
        <taxon>Bacillati</taxon>
        <taxon>Cyanobacteriota</taxon>
        <taxon>Cyanophyceae</taxon>
        <taxon>Chroococcidiopsidales</taxon>
        <taxon>Chroococcidiopsidaceae</taxon>
        <taxon>Chroococcidiopsis</taxon>
    </lineage>
</organism>
<dbReference type="InterPro" id="IPR010640">
    <property type="entry name" value="Low_temperature_requirement_A"/>
</dbReference>